<comment type="caution">
    <text evidence="3">The sequence shown here is derived from an EMBL/GenBank/DDBJ whole genome shotgun (WGS) entry which is preliminary data.</text>
</comment>
<dbReference type="OrthoDB" id="7161641at2"/>
<evidence type="ECO:0000256" key="2">
    <source>
        <dbReference type="SAM" id="Phobius"/>
    </source>
</evidence>
<keyword evidence="2" id="KW-1133">Transmembrane helix</keyword>
<proteinExistence type="predicted"/>
<dbReference type="EMBL" id="RYFI01000006">
    <property type="protein sequence ID" value="RXF73934.1"/>
    <property type="molecule type" value="Genomic_DNA"/>
</dbReference>
<keyword evidence="2" id="KW-0812">Transmembrane</keyword>
<evidence type="ECO:0000313" key="3">
    <source>
        <dbReference type="EMBL" id="RXF73934.1"/>
    </source>
</evidence>
<feature type="transmembrane region" description="Helical" evidence="2">
    <location>
        <begin position="48"/>
        <end position="70"/>
    </location>
</feature>
<name>A0A4Q0MK25_9HYPH</name>
<reference evidence="3 4" key="1">
    <citation type="submission" date="2018-12" db="EMBL/GenBank/DDBJ databases">
        <title>bacterium Hansschlegelia zhihuaiae S113.</title>
        <authorList>
            <person name="He J."/>
        </authorList>
    </citation>
    <scope>NUCLEOTIDE SEQUENCE [LARGE SCALE GENOMIC DNA]</scope>
    <source>
        <strain evidence="3 4">S 113</strain>
    </source>
</reference>
<protein>
    <submittedName>
        <fullName evidence="3">Preprotein translocase subunit TatC</fullName>
    </submittedName>
</protein>
<accession>A0A4Q0MK25</accession>
<dbReference type="Proteomes" id="UP000289708">
    <property type="component" value="Unassembled WGS sequence"/>
</dbReference>
<keyword evidence="4" id="KW-1185">Reference proteome</keyword>
<keyword evidence="2" id="KW-0472">Membrane</keyword>
<evidence type="ECO:0000256" key="1">
    <source>
        <dbReference type="SAM" id="MobiDB-lite"/>
    </source>
</evidence>
<evidence type="ECO:0000313" key="4">
    <source>
        <dbReference type="Proteomes" id="UP000289708"/>
    </source>
</evidence>
<feature type="region of interest" description="Disordered" evidence="1">
    <location>
        <begin position="868"/>
        <end position="892"/>
    </location>
</feature>
<sequence>MAEGPKTGRSPRLRAVALPWIDRRRRRRRRADGLPASPKPTVQRILRLMAAGAFGLGLVIAGVWLAILYMPLPASQVVPRVTAALQERLGPDYSVSIDDAELHRSGGGVELRLVDLAVATAGGPVVASVPRAELRLDGMSLLRGEVKIRTVHVTNPKLDMRFDTTMDAASKQSDLPDRVLAAIGDLDRLLGADGAAGSLEEVVVTGATVLVAPRARAPLSLDGVNLRLSRGEGGAIALAASSSRPEDRWTSAVTVSAPTADAARSIDLGLENIDLAPYSAPFAEKAGAPPVKGRISGHLSARIGAEGKLLAGVGRIEGRGLEVTMPGAREPGAPPEVMAVDRAQLALSWDPAKRAVTIEPSQIRGRGGQMAFTGTLVAPPEPGAPWTASIDGRDVLLSGEAAGDPPLRLDRVDVAATFDPTAGVLEIGKAQFLGPTARASLTGLVRFEGASPAVRLGVVADPMPASAVKRLWPFFLVSSIRGWVVENVGAGTVDSLSLTIDVPSGELAKLRPHDPLPPGSMALDIGFSDGVLRGKPGLPWIEAAKGRVLATSRKVDVSIEKAFISNSEADGALAVNDVLFTVPDLAPRHPKARVTLKADGSLKRALTLVGSGAFGPNPLPSQLDVAKVTGRIAADVTVDLELDHAKDAPKPAIKVAAEMRDVRIAGVFAGRNFEKGTLQLKAGDAPTTLSGKGVVGGAPATVSMTDAPAGGEGVVRRKLAVMLTADAADLQRLGLDVPGSLKGEVPLSAELSLDDPKAPMSVSADLSNVGIDGLLPGFKKPAGRPGRVSFMVDRNPDKTVIRDFALESGDRSVRGAIEFGPKGELLSATLPIYRPGPGDDAKVEIDKARGGVTRVAVQGAALDLKPLLDKARGKPSASGAGPQKADADNAPKNLDVTAKLGTGLGYGDEAVAGLDIKLVVRDGKVREADGSGRIGDAPITLATGGDGRLAVKGGDAGAFFRFADLYGRIDGGAFDLDASLSGGPGLLRIRDFAVRNETALDRVRRTTGADEGAAAPPARGATRFDRLQVKFVQSTGRIRVDEATVYGPQLGATLSGDVNYAVDRVDLVGTFVPIYALNNLVSRVPIIGALLGGGKNGGLVGVTFQVKGATTAPTISINPMSAVAPGFFRKIFEFRQGQPVPEAPTGSTAPNATAQ</sequence>
<dbReference type="AlphaFoldDB" id="A0A4Q0MK25"/>
<organism evidence="3 4">
    <name type="scientific">Hansschlegelia zhihuaiae</name>
    <dbReference type="NCBI Taxonomy" id="405005"/>
    <lineage>
        <taxon>Bacteria</taxon>
        <taxon>Pseudomonadati</taxon>
        <taxon>Pseudomonadota</taxon>
        <taxon>Alphaproteobacteria</taxon>
        <taxon>Hyphomicrobiales</taxon>
        <taxon>Methylopilaceae</taxon>
        <taxon>Hansschlegelia</taxon>
    </lineage>
</organism>
<gene>
    <name evidence="3" type="ORF">EK403_08165</name>
</gene>